<dbReference type="GO" id="GO:0015074">
    <property type="term" value="P:DNA integration"/>
    <property type="evidence" value="ECO:0007669"/>
    <property type="project" value="InterPro"/>
</dbReference>
<dbReference type="EMBL" id="GG697235">
    <property type="protein sequence ID" value="EET90546.1"/>
    <property type="molecule type" value="Genomic_DNA"/>
</dbReference>
<evidence type="ECO:0000313" key="3">
    <source>
        <dbReference type="Proteomes" id="UP000332487"/>
    </source>
</evidence>
<dbReference type="InterPro" id="IPR013762">
    <property type="entry name" value="Integrase-like_cat_sf"/>
</dbReference>
<reference evidence="2 3" key="2">
    <citation type="journal article" date="2010" name="Proc. Natl. Acad. Sci. U.S.A.">
        <title>Enigmatic, ultrasmall, uncultivated Archaea.</title>
        <authorList>
            <person name="Baker B.J."/>
            <person name="Comolli L.R."/>
            <person name="Dick G.J."/>
            <person name="Hauser L.J."/>
            <person name="Hyatt D."/>
            <person name="Dill B.D."/>
            <person name="Land M.L."/>
            <person name="Verberkmoes N.C."/>
            <person name="Hettich R.L."/>
            <person name="Banfield J.F."/>
        </authorList>
    </citation>
    <scope>NUCLEOTIDE SEQUENCE [LARGE SCALE GENOMIC DNA]</scope>
    <source>
        <strain evidence="2">ARMAN-2</strain>
    </source>
</reference>
<accession>C7DG08</accession>
<dbReference type="AlphaFoldDB" id="C7DG08"/>
<reference evidence="2 3" key="1">
    <citation type="journal article" date="2009" name="Genome Biol.">
        <title>Community-wide analysis of microbial genome sequence signatures.</title>
        <authorList>
            <person name="Dick G.J."/>
            <person name="Andersson A.F."/>
            <person name="Baker B.J."/>
            <person name="Simmons S.L."/>
            <person name="Thomas B.C."/>
            <person name="Yelton A.P."/>
            <person name="Banfield J.F."/>
        </authorList>
    </citation>
    <scope>NUCLEOTIDE SEQUENCE [LARGE SCALE GENOMIC DNA]</scope>
    <source>
        <strain evidence="2">ARMAN-2</strain>
    </source>
</reference>
<evidence type="ECO:0000313" key="2">
    <source>
        <dbReference type="EMBL" id="EET90546.1"/>
    </source>
</evidence>
<keyword evidence="3" id="KW-1185">Reference proteome</keyword>
<gene>
    <name evidence="2" type="ORF">UNLARM2_0017</name>
</gene>
<name>C7DG08_MICA2</name>
<evidence type="ECO:0000256" key="1">
    <source>
        <dbReference type="ARBA" id="ARBA00023172"/>
    </source>
</evidence>
<protein>
    <submittedName>
        <fullName evidence="2">Uncharacterized protein</fullName>
    </submittedName>
</protein>
<dbReference type="SUPFAM" id="SSF56349">
    <property type="entry name" value="DNA breaking-rejoining enzymes"/>
    <property type="match status" value="1"/>
</dbReference>
<dbReference type="GO" id="GO:0003677">
    <property type="term" value="F:DNA binding"/>
    <property type="evidence" value="ECO:0007669"/>
    <property type="project" value="InterPro"/>
</dbReference>
<dbReference type="Proteomes" id="UP000332487">
    <property type="component" value="Unassembled WGS sequence"/>
</dbReference>
<dbReference type="Gene3D" id="1.10.443.10">
    <property type="entry name" value="Intergrase catalytic core"/>
    <property type="match status" value="1"/>
</dbReference>
<dbReference type="GO" id="GO:0006310">
    <property type="term" value="P:DNA recombination"/>
    <property type="evidence" value="ECO:0007669"/>
    <property type="project" value="UniProtKB-KW"/>
</dbReference>
<proteinExistence type="predicted"/>
<sequence length="283" mass="32772">MSMHQYKTAWFLRDMNNISQQIYEAISKASAESSYSKNKELWLQYAAYIFLSGRRRMEPMLLNPTVSLIETRPRIYNITTVNEKHFIVKHRKKKAAETAKHPQEGIDPAYAKILALLEKRSKKKQPVVPGTERQIIQAPFMVMDKYENALFQFIMKGRKLATLDFTPLLVGRTAKNISLGMSTAELRQVGSYVSRDFTGRLKMNITDGVKRLDNASVPLHLLRHIRAYDLLINKDYPPTIIQRLLGWNDIKMVYYYADIVNAFNAKEQISMYKRMAASPMHGY</sequence>
<keyword evidence="1" id="KW-0233">DNA recombination</keyword>
<dbReference type="InterPro" id="IPR011010">
    <property type="entry name" value="DNA_brk_join_enz"/>
</dbReference>
<organism evidence="2 3">
    <name type="scientific">Candidatus Micrarchaeum acidiphilum ARMAN-2</name>
    <dbReference type="NCBI Taxonomy" id="425595"/>
    <lineage>
        <taxon>Archaea</taxon>
        <taxon>Candidatus Micrarchaeota</taxon>
        <taxon>Candidatus Micrarchaeia</taxon>
        <taxon>Candidatus Micrarchaeales</taxon>
        <taxon>Candidatus Micrarchaeaceae</taxon>
        <taxon>Candidatus Micrarchaeum</taxon>
    </lineage>
</organism>